<evidence type="ECO:0000256" key="1">
    <source>
        <dbReference type="SAM" id="Coils"/>
    </source>
</evidence>
<sequence length="1746" mass="199417">MKKIVTLLTTSVATVTVAGTVVAILESDPIVRFQWTQEALNKKPSLLLKNELKVFLKVNNFDSREITDFEIIDYNDTDGTLTVRFNWEGTGTNVNSNRIIIFSNFKTAKDDISTSNLNEKWFKSKTILEIYNSLINNETKLLENTNNGDSYNVKYNNIFFDNNNNLVFDAILTNKNPDFISDSSNRQFKISLNDMDSNPELIAKIHSDVVNRIKEFIEQLKKSNNVNNYQEIINSLELSLKNNSTFLGLDDAKEKINQLNKALEKANVNIDDKDQLTHAALEKLMESIKKGEEIRKILSTDPISHKNQLAKLDEELINSRKVRDTSPVMTLNRIDAQTKNQIIRNDIDNKTAQNYLEFKQGILDKIKEVKAEINYFNNSIVGDEQHQEIKDKLVELDKLAQESINKGILPQQQQELLGTYKKLTRSLLDLRGQNSQIDNQTDEINRVKLQQLINKINDSLVDEKYNDFRDNIMKNSLNELNRSITNGQNDVDIKQSSKYVDDIYSLSKAYEKFNTDYDVYLNEFNSLDAQFNSLHKQVTDFRDQLNDPIYRDIVANINQKMPQIASPNIIKDDRGEMADKNVKLSDLLKEIKSNKEVIDNAIKIYNNQITLLDKLSKDSKYQKTQQSDALNSQKQTSQDFITQAQNNKSITVQNYIDQTEALKTKIQEAAVNVYNSINSDVDNLLTELNKNSELYKDEIAALNAAKEANNQNGTNKINDYETIAAAQEALLKSYNSALKTSLDKSKRVYETAYDVAKQNAKVNNPDVYESAKTAYKTEITKINNEVAKVSIDDLDGKRKAFEEGKIALDNAKMEFKSAKKQIDEDKKVEYEAKASEVIDLVTKLSNYPDVVKELENSLKNANIAVGKNANGYADDKALAPNFVAQIVALNDAIKLANLTAKELAKKNYETIKNDAESESNSTNEQGYSGLKSAFDIKIKEIDAQLAVDLKNTDNSSDEKQRELYERDQKTIADAKVNFIKEKEVAKTAKHNEYLELAKKVDEYLTNTLTSKYKDINKKLSDIKTKTDATSGLNQIPSISQSLADIVTLENAFETAKSEQSVRANKISIKQIKDTEFNNLSNQLNTDNKYSSIKSFLDSAKSTAQDTLDEVLSNSASSTELINDTYDNYSLTIGEIKTKSEKTKQFKDDLDSLDNKLVDSKYVDLKNAIKDMSVIKPALTEFDNIKDNNLENMNKAIQKISEITLDIENIKTKFDDANTKLKDWETKFNELKTSHPEFTAEINEAITKLTQRTNSVAQLALNKNDSLLTELFDSTKNDYDNLVQKIEVKKKIEQEYSSELAKLMNLDSDVLNAKKAQESYNNDIAELYKKIELVKTQKIFDQSWDINTIEAKLAELKTNITSLFEEYKQNQLQQIEKDKLELNKISDQVDDLHSKLPNYYNPVKDIYDANQIAISQANDISEKISQVDTSSSEFDKINSTAVDNIHKSIQQGVVERIEPTKTLLNKMNYVLDSVDFFNKQLDNQNNGKLFKIEGINKQEIVDLKNFDWEEIVNIEQLTSKLEHLKEKFIELVDKNIDQTNARIFDLIETNQEIYSIEWLATVGTNEGKNSKGIKTFVQRALREDYLDRTFGKLEQVKQNIEEIKPMDRTNVSEIINKNMQNAETKVASDNDFLGKLLINKYVIIQEKMNNIVETIKNDIADEWFNTKTGYINLDINKVSIKLQSIYDDIQKYTENANYVKANAELDKLFDEFEQFVAEGNKFDIFNLINMLKTIVYRAQKALDSVKS</sequence>
<dbReference type="KEGG" id="mmir:HLA87_03025"/>
<evidence type="ECO:0000313" key="3">
    <source>
        <dbReference type="Proteomes" id="UP000500686"/>
    </source>
</evidence>
<keyword evidence="1" id="KW-0175">Coiled coil</keyword>
<dbReference type="RefSeq" id="WP_171111802.1">
    <property type="nucleotide sequence ID" value="NZ_CP053096.1"/>
</dbReference>
<accession>A0A6M4JCI2</accession>
<keyword evidence="3" id="KW-1185">Reference proteome</keyword>
<dbReference type="Proteomes" id="UP000500686">
    <property type="component" value="Chromosome"/>
</dbReference>
<evidence type="ECO:0000313" key="2">
    <source>
        <dbReference type="EMBL" id="QJR43736.1"/>
    </source>
</evidence>
<proteinExistence type="predicted"/>
<organism evidence="2 3">
    <name type="scientific">Mycoplasma miroungigenitalium</name>
    <dbReference type="NCBI Taxonomy" id="754515"/>
    <lineage>
        <taxon>Bacteria</taxon>
        <taxon>Bacillati</taxon>
        <taxon>Mycoplasmatota</taxon>
        <taxon>Mollicutes</taxon>
        <taxon>Mycoplasmataceae</taxon>
        <taxon>Mycoplasma</taxon>
    </lineage>
</organism>
<feature type="coiled-coil region" evidence="1">
    <location>
        <begin position="1192"/>
        <end position="1233"/>
    </location>
</feature>
<dbReference type="EMBL" id="CP053096">
    <property type="protein sequence ID" value="QJR43736.1"/>
    <property type="molecule type" value="Genomic_DNA"/>
</dbReference>
<protein>
    <submittedName>
        <fullName evidence="2">Uncharacterized protein</fullName>
    </submittedName>
</protein>
<feature type="coiled-coil region" evidence="1">
    <location>
        <begin position="1345"/>
        <end position="1394"/>
    </location>
</feature>
<feature type="coiled-coil region" evidence="1">
    <location>
        <begin position="249"/>
        <end position="276"/>
    </location>
</feature>
<gene>
    <name evidence="2" type="ORF">HLA87_03025</name>
</gene>
<reference evidence="2 3" key="1">
    <citation type="submission" date="2020-05" db="EMBL/GenBank/DDBJ databases">
        <title>Novel Mycoplasma species detected in Mirounga angustirostris (northern elephant seal) from the USA.</title>
        <authorList>
            <person name="Volokhov D.V."/>
        </authorList>
    </citation>
    <scope>NUCLEOTIDE SEQUENCE [LARGE SCALE GENOMIC DNA]</scope>
    <source>
        <strain evidence="2 3">Mirounga ES2806-GEN</strain>
    </source>
</reference>
<name>A0A6M4JCI2_9MOLU</name>